<dbReference type="PANTHER" id="PTHR11835:SF34">
    <property type="entry name" value="ISOCITRATE DEHYDROGENASE [NAD] SUBUNIT ALPHA, MITOCHONDRIAL"/>
    <property type="match status" value="1"/>
</dbReference>
<evidence type="ECO:0000259" key="7">
    <source>
        <dbReference type="SMART" id="SM01329"/>
    </source>
</evidence>
<evidence type="ECO:0000256" key="2">
    <source>
        <dbReference type="ARBA" id="ARBA00007769"/>
    </source>
</evidence>
<keyword evidence="6" id="KW-0520">NAD</keyword>
<protein>
    <submittedName>
        <fullName evidence="8">Isocitrate dehydrogenase [NAD]</fullName>
    </submittedName>
</protein>
<dbReference type="PANTHER" id="PTHR11835">
    <property type="entry name" value="DECARBOXYLATING DEHYDROGENASES-ISOCITRATE, ISOPROPYLMALATE, TARTRATE"/>
    <property type="match status" value="1"/>
</dbReference>
<gene>
    <name evidence="8" type="ORF">Metus_1053</name>
</gene>
<name>A0A444L657_METS7</name>
<dbReference type="FunFam" id="3.40.718.10:FF:000019">
    <property type="entry name" value="Homoisocitrate dehydrogenase"/>
    <property type="match status" value="1"/>
</dbReference>
<dbReference type="Pfam" id="PF00180">
    <property type="entry name" value="Iso_dh"/>
    <property type="match status" value="1"/>
</dbReference>
<keyword evidence="3" id="KW-0479">Metal-binding</keyword>
<comment type="similarity">
    <text evidence="2">Belongs to the isocitrate and isopropylmalate dehydrogenases family.</text>
</comment>
<evidence type="ECO:0000256" key="1">
    <source>
        <dbReference type="ARBA" id="ARBA00001946"/>
    </source>
</evidence>
<dbReference type="GO" id="GO:0019298">
    <property type="term" value="P:coenzyme B biosynthetic process"/>
    <property type="evidence" value="ECO:0007669"/>
    <property type="project" value="UniProtKB-ARBA"/>
</dbReference>
<evidence type="ECO:0000256" key="3">
    <source>
        <dbReference type="ARBA" id="ARBA00022723"/>
    </source>
</evidence>
<dbReference type="Proteomes" id="UP000288215">
    <property type="component" value="Unassembled WGS sequence"/>
</dbReference>
<dbReference type="AlphaFoldDB" id="A0A444L657"/>
<feature type="domain" description="Isopropylmalate dehydrogenase-like" evidence="7">
    <location>
        <begin position="6"/>
        <end position="330"/>
    </location>
</feature>
<dbReference type="GO" id="GO:0004449">
    <property type="term" value="F:isocitrate dehydrogenase (NAD+) activity"/>
    <property type="evidence" value="ECO:0007669"/>
    <property type="project" value="TreeGrafter"/>
</dbReference>
<comment type="cofactor">
    <cofactor evidence="1">
        <name>Mg(2+)</name>
        <dbReference type="ChEBI" id="CHEBI:18420"/>
    </cofactor>
</comment>
<dbReference type="GO" id="GO:0000287">
    <property type="term" value="F:magnesium ion binding"/>
    <property type="evidence" value="ECO:0007669"/>
    <property type="project" value="InterPro"/>
</dbReference>
<evidence type="ECO:0000313" key="8">
    <source>
        <dbReference type="EMBL" id="RWX73079.1"/>
    </source>
</evidence>
<dbReference type="NCBIfam" id="TIGR02088">
    <property type="entry name" value="LEU3_arch"/>
    <property type="match status" value="1"/>
</dbReference>
<dbReference type="GO" id="GO:0009098">
    <property type="term" value="P:L-leucine biosynthetic process"/>
    <property type="evidence" value="ECO:0007669"/>
    <property type="project" value="InterPro"/>
</dbReference>
<keyword evidence="5" id="KW-0560">Oxidoreductase</keyword>
<dbReference type="GO" id="GO:0051287">
    <property type="term" value="F:NAD binding"/>
    <property type="evidence" value="ECO:0007669"/>
    <property type="project" value="InterPro"/>
</dbReference>
<dbReference type="PROSITE" id="PS00470">
    <property type="entry name" value="IDH_IMDH"/>
    <property type="match status" value="1"/>
</dbReference>
<dbReference type="SUPFAM" id="SSF53659">
    <property type="entry name" value="Isocitrate/Isopropylmalate dehydrogenase-like"/>
    <property type="match status" value="1"/>
</dbReference>
<dbReference type="GO" id="GO:0003862">
    <property type="term" value="F:3-isopropylmalate dehydrogenase activity"/>
    <property type="evidence" value="ECO:0007669"/>
    <property type="project" value="InterPro"/>
</dbReference>
<evidence type="ECO:0000256" key="4">
    <source>
        <dbReference type="ARBA" id="ARBA00022842"/>
    </source>
</evidence>
<organism evidence="8 9">
    <name type="scientific">Methanosuratincola subterraneus</name>
    <dbReference type="NCBI Taxonomy" id="2593994"/>
    <lineage>
        <taxon>Archaea</taxon>
        <taxon>Thermoproteota</taxon>
        <taxon>Methanosuratincolia</taxon>
        <taxon>Candidatus Methanomethylicales</taxon>
        <taxon>Candidatus Methanomethylicaceae</taxon>
        <taxon>Candidatus Methanosuratincola (ex Vanwonterghem et al. 2016)</taxon>
    </lineage>
</organism>
<reference evidence="8 9" key="1">
    <citation type="submission" date="2018-12" db="EMBL/GenBank/DDBJ databases">
        <title>The complete genome of the methanogenic archaea of the candidate phylum Verstraetearchaeota, obtained from the metagenome of underground thermal water.</title>
        <authorList>
            <person name="Kadnikov V.V."/>
            <person name="Mardanov A.V."/>
            <person name="Beletsky A.V."/>
            <person name="Karnachuk O.V."/>
            <person name="Ravin N.V."/>
        </authorList>
    </citation>
    <scope>NUCLEOTIDE SEQUENCE [LARGE SCALE GENOMIC DNA]</scope>
    <source>
        <strain evidence="8">Ch88</strain>
    </source>
</reference>
<sequence length="335" mass="36016">MGRTYKIAVITGDGIGPEITEAAIYALNALGLKFEFTKVAAGLNAWEKYGNQLPEETIDIIKASDACLKGPTQTPPGPGSFRSATVTLRQILDLYANVRPVKNHPNVPSVHKNVDLIIVRENTEGLYSGIEYPIGDSAITIRKITRKGSERIARFAFELARREKRKKVTAVHKANVLKETCGIFRSVCAEVAKGYPDIAFDEMHVDAAAMRIAMRPQDIDVIVTTNLFGDILSDEAAGVVGGLGLAPSANIGDRYAFFEAIHGTAPKHAGKWDANPAALMLSSCMMLRYLGEVDAGNRLEKAIDAVLEEGKTVTRDLGGTAGTMDFAKAVAGKLA</sequence>
<evidence type="ECO:0000313" key="9">
    <source>
        <dbReference type="Proteomes" id="UP000288215"/>
    </source>
</evidence>
<dbReference type="SMART" id="SM01329">
    <property type="entry name" value="Iso_dh"/>
    <property type="match status" value="1"/>
</dbReference>
<accession>A0A444L657</accession>
<dbReference type="Gene3D" id="3.40.718.10">
    <property type="entry name" value="Isopropylmalate Dehydrogenase"/>
    <property type="match status" value="1"/>
</dbReference>
<evidence type="ECO:0000256" key="5">
    <source>
        <dbReference type="ARBA" id="ARBA00023002"/>
    </source>
</evidence>
<dbReference type="EMBL" id="RXGA01000003">
    <property type="protein sequence ID" value="RWX73079.1"/>
    <property type="molecule type" value="Genomic_DNA"/>
</dbReference>
<keyword evidence="4" id="KW-0460">Magnesium</keyword>
<dbReference type="InterPro" id="IPR019818">
    <property type="entry name" value="IsoCit/isopropylmalate_DH_CS"/>
</dbReference>
<dbReference type="InterPro" id="IPR024084">
    <property type="entry name" value="IsoPropMal-DH-like_dom"/>
</dbReference>
<proteinExistence type="inferred from homology"/>
<dbReference type="GO" id="GO:0006099">
    <property type="term" value="P:tricarboxylic acid cycle"/>
    <property type="evidence" value="ECO:0007669"/>
    <property type="project" value="TreeGrafter"/>
</dbReference>
<evidence type="ECO:0000256" key="6">
    <source>
        <dbReference type="ARBA" id="ARBA00023027"/>
    </source>
</evidence>
<dbReference type="InterPro" id="IPR011828">
    <property type="entry name" value="LEU3_arc"/>
</dbReference>
<dbReference type="GO" id="GO:0006102">
    <property type="term" value="P:isocitrate metabolic process"/>
    <property type="evidence" value="ECO:0007669"/>
    <property type="project" value="TreeGrafter"/>
</dbReference>
<comment type="caution">
    <text evidence="8">The sequence shown here is derived from an EMBL/GenBank/DDBJ whole genome shotgun (WGS) entry which is preliminary data.</text>
</comment>